<dbReference type="Gene3D" id="3.40.190.10">
    <property type="entry name" value="Periplasmic binding protein-like II"/>
    <property type="match status" value="1"/>
</dbReference>
<dbReference type="PATRIC" id="fig|1286635.3.peg.3688"/>
<dbReference type="GO" id="GO:0006313">
    <property type="term" value="P:DNA transposition"/>
    <property type="evidence" value="ECO:0007669"/>
    <property type="project" value="InterPro"/>
</dbReference>
<proteinExistence type="predicted"/>
<dbReference type="GO" id="GO:0004803">
    <property type="term" value="F:transposase activity"/>
    <property type="evidence" value="ECO:0007669"/>
    <property type="project" value="InterPro"/>
</dbReference>
<evidence type="ECO:0000313" key="2">
    <source>
        <dbReference type="EMBL" id="EMS78198.1"/>
    </source>
</evidence>
<dbReference type="SUPFAM" id="SSF53098">
    <property type="entry name" value="Ribonuclease H-like"/>
    <property type="match status" value="1"/>
</dbReference>
<dbReference type="SUPFAM" id="SSF53850">
    <property type="entry name" value="Periplasmic binding protein-like II"/>
    <property type="match status" value="1"/>
</dbReference>
<evidence type="ECO:0000259" key="1">
    <source>
        <dbReference type="Pfam" id="PF01609"/>
    </source>
</evidence>
<keyword evidence="3" id="KW-1185">Reference proteome</keyword>
<reference evidence="2 3" key="1">
    <citation type="journal article" date="2013" name="Genome Announc.">
        <title>Draft Genome Sequence of Desulfotignum phosphitoxidans DSM 13687 Strain FiPS-3.</title>
        <authorList>
            <person name="Poehlein A."/>
            <person name="Daniel R."/>
            <person name="Simeonova D.D."/>
        </authorList>
    </citation>
    <scope>NUCLEOTIDE SEQUENCE [LARGE SCALE GENOMIC DNA]</scope>
    <source>
        <strain evidence="2 3">DSM 13687</strain>
    </source>
</reference>
<evidence type="ECO:0000313" key="3">
    <source>
        <dbReference type="Proteomes" id="UP000014216"/>
    </source>
</evidence>
<dbReference type="EMBL" id="APJX01000009">
    <property type="protein sequence ID" value="EMS78198.1"/>
    <property type="molecule type" value="Genomic_DNA"/>
</dbReference>
<dbReference type="Pfam" id="PF01609">
    <property type="entry name" value="DDE_Tnp_1"/>
    <property type="match status" value="1"/>
</dbReference>
<dbReference type="InterPro" id="IPR002559">
    <property type="entry name" value="Transposase_11"/>
</dbReference>
<accession>S0FT01</accession>
<dbReference type="RefSeq" id="WP_006967611.1">
    <property type="nucleotide sequence ID" value="NZ_APJX01000009.1"/>
</dbReference>
<dbReference type="PANTHER" id="PTHR34614">
    <property type="match status" value="1"/>
</dbReference>
<dbReference type="Proteomes" id="UP000014216">
    <property type="component" value="Unassembled WGS sequence"/>
</dbReference>
<protein>
    <submittedName>
        <fullName evidence="2">Transposase, IS4 family protein</fullName>
    </submittedName>
</protein>
<organism evidence="2 3">
    <name type="scientific">Desulfotignum phosphitoxidans DSM 13687</name>
    <dbReference type="NCBI Taxonomy" id="1286635"/>
    <lineage>
        <taxon>Bacteria</taxon>
        <taxon>Pseudomonadati</taxon>
        <taxon>Thermodesulfobacteriota</taxon>
        <taxon>Desulfobacteria</taxon>
        <taxon>Desulfobacterales</taxon>
        <taxon>Desulfobacteraceae</taxon>
        <taxon>Desulfotignum</taxon>
    </lineage>
</organism>
<dbReference type="PANTHER" id="PTHR34614:SF2">
    <property type="entry name" value="TRANSPOSASE IS4-LIKE DOMAIN-CONTAINING PROTEIN"/>
    <property type="match status" value="1"/>
</dbReference>
<dbReference type="InterPro" id="IPR047654">
    <property type="entry name" value="IS1634_transpos"/>
</dbReference>
<gene>
    <name evidence="2" type="ORF">Dpo_9c00300</name>
</gene>
<dbReference type="GO" id="GO:0003677">
    <property type="term" value="F:DNA binding"/>
    <property type="evidence" value="ECO:0007669"/>
    <property type="project" value="InterPro"/>
</dbReference>
<name>S0FT01_9BACT</name>
<feature type="domain" description="Transposase IS4-like" evidence="1">
    <location>
        <begin position="175"/>
        <end position="469"/>
    </location>
</feature>
<dbReference type="AlphaFoldDB" id="S0FT01"/>
<comment type="caution">
    <text evidence="2">The sequence shown here is derived from an EMBL/GenBank/DDBJ whole genome shotgun (WGS) entry which is preliminary data.</text>
</comment>
<dbReference type="InterPro" id="IPR012337">
    <property type="entry name" value="RNaseH-like_sf"/>
</dbReference>
<sequence length="608" mass="71032">MAATVYQTNKKTGITYAYESISHWDKKKKQSRAKRKCIGRVDPETQQIVPTRRKKATTRTEATKKGPLPFARNARKFYGATYLFDRIAEDTGLLEDLETCFPENWRQILSIVYYLILEDKNPLSRFPRWAAIHRHPFGEIISSQRSSELFASITEDAKQRFFKLQGKRRIEKEYLAYDSTSISSYSKCLRQVRYGNNKDHEPLAQINLSLLFGQESRLPFYYRKLAGNIPDVKTLRKLLADMNTLGYEKTKVVLDRGFFSAANINELYRQRMKFLIGATLSLNLVKTHLDSVRDKMRVWPYYNQAYQVYACCLPITWDYVQERPYKKDTLKAERRMYLHIYFSPERALEDEKAFNNRMAVLQEELVKGQRHPDHEKQYEKFFDVRTTPVRGKKVTAKEDAFVQAKENYGYFALISNEVKDPVEALELYRNKDMVEKAFENLKDRLNLRRVAVSSEQSLDGKMFVQFLSLIFLSYIIKKMKDNNLFKDFTMQEVLDEFDIIECFEVPGQKLQVGEMTKKQTELYSKFGVTPPNSLQSRGNLGFKGDPFLINTYHALCQPEGRGKHPAIASEFIDFVASEQGQRIIRDYGKDLYGEAMYNDAEYASQYAH</sequence>
<dbReference type="NCBIfam" id="NF033559">
    <property type="entry name" value="transpos_IS1634"/>
    <property type="match status" value="1"/>
</dbReference>